<gene>
    <name evidence="2" type="ORF">D5018_16435</name>
</gene>
<protein>
    <submittedName>
        <fullName evidence="2">Head protein</fullName>
    </submittedName>
</protein>
<dbReference type="InterPro" id="IPR018774">
    <property type="entry name" value="Phage_Mu_GpT"/>
</dbReference>
<evidence type="ECO:0000313" key="3">
    <source>
        <dbReference type="Proteomes" id="UP000281474"/>
    </source>
</evidence>
<dbReference type="Proteomes" id="UP000281474">
    <property type="component" value="Unassembled WGS sequence"/>
</dbReference>
<comment type="caution">
    <text evidence="2">The sequence shown here is derived from an EMBL/GenBank/DDBJ whole genome shotgun (WGS) entry which is preliminary data.</text>
</comment>
<accession>A0A3L8PT52</accession>
<dbReference type="EMBL" id="QZEI01000063">
    <property type="protein sequence ID" value="RLV58607.1"/>
    <property type="molecule type" value="Genomic_DNA"/>
</dbReference>
<evidence type="ECO:0000313" key="2">
    <source>
        <dbReference type="EMBL" id="RLV58607.1"/>
    </source>
</evidence>
<proteinExistence type="predicted"/>
<dbReference type="OrthoDB" id="9804833at2"/>
<sequence length="299" mass="33929">MPDPNVIHHASTAFTAKFKSGMEGFTPDYLKLSTVVQSSSASTGYGFLGEFPMLSEWIGERNVQTLADHDYSVTNKLFQASIKVKRTDFEDNDYGKYSPLFEEMGRNGAEYPDEYIYDLLKKGTTQLCYDGQNFFDTDHQANGETISNLFKPSDQADEKPKFYLLDTTRALKPLIWQERVKPQLESVNANGQNIDDSVFMLDEYKYGVRARGNAGYTLWQLAACSSKGLTEENFAEVYDAMFATKADNGRPLRIRPNLIVVPPAYRQKAMELFQREYLANGESNPNYKIVEVLVSPWLS</sequence>
<feature type="domain" description="Bacteriophage Mu GpT" evidence="1">
    <location>
        <begin position="9"/>
        <end position="298"/>
    </location>
</feature>
<dbReference type="AlphaFoldDB" id="A0A3L8PT52"/>
<evidence type="ECO:0000259" key="1">
    <source>
        <dbReference type="Pfam" id="PF10124"/>
    </source>
</evidence>
<name>A0A3L8PT52_9GAMM</name>
<reference evidence="2 3" key="1">
    <citation type="submission" date="2018-09" db="EMBL/GenBank/DDBJ databases">
        <title>Phylogeny of the Shewanellaceae, and recommendation for two new genera, Pseudoshewanella and Parashewanella.</title>
        <authorList>
            <person name="Wang G."/>
        </authorList>
    </citation>
    <scope>NUCLEOTIDE SEQUENCE [LARGE SCALE GENOMIC DNA]</scope>
    <source>
        <strain evidence="2 3">C51</strain>
    </source>
</reference>
<dbReference type="Pfam" id="PF10124">
    <property type="entry name" value="Mu-like_gpT"/>
    <property type="match status" value="1"/>
</dbReference>
<dbReference type="RefSeq" id="WP_121840082.1">
    <property type="nucleotide sequence ID" value="NZ_ML014812.1"/>
</dbReference>
<organism evidence="2 3">
    <name type="scientific">Parashewanella curva</name>
    <dbReference type="NCBI Taxonomy" id="2338552"/>
    <lineage>
        <taxon>Bacteria</taxon>
        <taxon>Pseudomonadati</taxon>
        <taxon>Pseudomonadota</taxon>
        <taxon>Gammaproteobacteria</taxon>
        <taxon>Alteromonadales</taxon>
        <taxon>Shewanellaceae</taxon>
        <taxon>Parashewanella</taxon>
    </lineage>
</organism>
<keyword evidence="3" id="KW-1185">Reference proteome</keyword>